<evidence type="ECO:0000256" key="4">
    <source>
        <dbReference type="PROSITE-ProRule" id="PRU00335"/>
    </source>
</evidence>
<keyword evidence="3" id="KW-0804">Transcription</keyword>
<accession>A0A5B8U5K3</accession>
<dbReference type="RefSeq" id="WP_146919615.1">
    <property type="nucleotide sequence ID" value="NZ_CP042430.1"/>
</dbReference>
<dbReference type="GO" id="GO:0000976">
    <property type="term" value="F:transcription cis-regulatory region binding"/>
    <property type="evidence" value="ECO:0007669"/>
    <property type="project" value="TreeGrafter"/>
</dbReference>
<dbReference type="PROSITE" id="PS50977">
    <property type="entry name" value="HTH_TETR_2"/>
    <property type="match status" value="1"/>
</dbReference>
<feature type="compositionally biased region" description="Low complexity" evidence="5">
    <location>
        <begin position="169"/>
        <end position="184"/>
    </location>
</feature>
<dbReference type="GO" id="GO:0045892">
    <property type="term" value="P:negative regulation of DNA-templated transcription"/>
    <property type="evidence" value="ECO:0007669"/>
    <property type="project" value="InterPro"/>
</dbReference>
<evidence type="ECO:0000256" key="2">
    <source>
        <dbReference type="ARBA" id="ARBA00023125"/>
    </source>
</evidence>
<proteinExistence type="predicted"/>
<dbReference type="InterPro" id="IPR050109">
    <property type="entry name" value="HTH-type_TetR-like_transc_reg"/>
</dbReference>
<feature type="DNA-binding region" description="H-T-H motif" evidence="4">
    <location>
        <begin position="35"/>
        <end position="54"/>
    </location>
</feature>
<dbReference type="AlphaFoldDB" id="A0A5B8U5K3"/>
<dbReference type="Pfam" id="PF00440">
    <property type="entry name" value="TetR_N"/>
    <property type="match status" value="1"/>
</dbReference>
<evidence type="ECO:0000313" key="7">
    <source>
        <dbReference type="EMBL" id="QEC48267.1"/>
    </source>
</evidence>
<dbReference type="KEGG" id="bsol:FSW04_12285"/>
<evidence type="ECO:0000256" key="5">
    <source>
        <dbReference type="SAM" id="MobiDB-lite"/>
    </source>
</evidence>
<dbReference type="InterPro" id="IPR001647">
    <property type="entry name" value="HTH_TetR"/>
</dbReference>
<dbReference type="InterPro" id="IPR004111">
    <property type="entry name" value="Repressor_TetR_C"/>
</dbReference>
<evidence type="ECO:0000313" key="8">
    <source>
        <dbReference type="Proteomes" id="UP000321805"/>
    </source>
</evidence>
<dbReference type="Gene3D" id="1.10.357.10">
    <property type="entry name" value="Tetracycline Repressor, domain 2"/>
    <property type="match status" value="1"/>
</dbReference>
<dbReference type="OrthoDB" id="329481at2"/>
<feature type="region of interest" description="Disordered" evidence="5">
    <location>
        <begin position="134"/>
        <end position="184"/>
    </location>
</feature>
<protein>
    <submittedName>
        <fullName evidence="7">TetR family transcriptional regulator</fullName>
    </submittedName>
</protein>
<keyword evidence="8" id="KW-1185">Reference proteome</keyword>
<evidence type="ECO:0000259" key="6">
    <source>
        <dbReference type="PROSITE" id="PS50977"/>
    </source>
</evidence>
<reference evidence="7 8" key="1">
    <citation type="journal article" date="2018" name="J. Microbiol.">
        <title>Baekduia soli gen. nov., sp. nov., a novel bacterium isolated from the soil of Baekdu Mountain and proposal of a novel family name, Baekduiaceae fam. nov.</title>
        <authorList>
            <person name="An D.S."/>
            <person name="Siddiqi M.Z."/>
            <person name="Kim K.H."/>
            <person name="Yu H.S."/>
            <person name="Im W.T."/>
        </authorList>
    </citation>
    <scope>NUCLEOTIDE SEQUENCE [LARGE SCALE GENOMIC DNA]</scope>
    <source>
        <strain evidence="7 8">BR7-21</strain>
    </source>
</reference>
<dbReference type="Pfam" id="PF02909">
    <property type="entry name" value="TetR_C_1"/>
    <property type="match status" value="1"/>
</dbReference>
<dbReference type="SUPFAM" id="SSF48498">
    <property type="entry name" value="Tetracyclin repressor-like, C-terminal domain"/>
    <property type="match status" value="1"/>
</dbReference>
<dbReference type="PANTHER" id="PTHR30055:SF151">
    <property type="entry name" value="TRANSCRIPTIONAL REGULATORY PROTEIN"/>
    <property type="match status" value="1"/>
</dbReference>
<keyword evidence="2 4" id="KW-0238">DNA-binding</keyword>
<dbReference type="Proteomes" id="UP000321805">
    <property type="component" value="Chromosome"/>
</dbReference>
<feature type="domain" description="HTH tetR-type" evidence="6">
    <location>
        <begin position="12"/>
        <end position="72"/>
    </location>
</feature>
<dbReference type="GO" id="GO:0003700">
    <property type="term" value="F:DNA-binding transcription factor activity"/>
    <property type="evidence" value="ECO:0007669"/>
    <property type="project" value="TreeGrafter"/>
</dbReference>
<organism evidence="7 8">
    <name type="scientific">Baekduia soli</name>
    <dbReference type="NCBI Taxonomy" id="496014"/>
    <lineage>
        <taxon>Bacteria</taxon>
        <taxon>Bacillati</taxon>
        <taxon>Actinomycetota</taxon>
        <taxon>Thermoleophilia</taxon>
        <taxon>Solirubrobacterales</taxon>
        <taxon>Baekduiaceae</taxon>
        <taxon>Baekduia</taxon>
    </lineage>
</organism>
<dbReference type="SUPFAM" id="SSF46689">
    <property type="entry name" value="Homeodomain-like"/>
    <property type="match status" value="1"/>
</dbReference>
<dbReference type="PANTHER" id="PTHR30055">
    <property type="entry name" value="HTH-TYPE TRANSCRIPTIONAL REGULATOR RUTR"/>
    <property type="match status" value="1"/>
</dbReference>
<sequence length="184" mass="19897">MPAANARTRRDGLTRERILHAALALVEREGAEALTMRRLGDELGVEAMSLYHHVPNREAVLDGLGELLMTRIEIPEPGSDWSDACRAFAAQLRALTLDHPQAFRLIGLRPLASPAALAPVERLLQCLVAAGAGPATGGNTRRRSCRGTRLAPPYAQECRDDGRPARNLRSSGSCESRSGGLSRR</sequence>
<evidence type="ECO:0000256" key="3">
    <source>
        <dbReference type="ARBA" id="ARBA00023163"/>
    </source>
</evidence>
<keyword evidence="1" id="KW-0805">Transcription regulation</keyword>
<gene>
    <name evidence="7" type="ORF">FSW04_12285</name>
</gene>
<evidence type="ECO:0000256" key="1">
    <source>
        <dbReference type="ARBA" id="ARBA00023015"/>
    </source>
</evidence>
<dbReference type="EMBL" id="CP042430">
    <property type="protein sequence ID" value="QEC48267.1"/>
    <property type="molecule type" value="Genomic_DNA"/>
</dbReference>
<dbReference type="InterPro" id="IPR009057">
    <property type="entry name" value="Homeodomain-like_sf"/>
</dbReference>
<name>A0A5B8U5K3_9ACTN</name>
<dbReference type="InterPro" id="IPR036271">
    <property type="entry name" value="Tet_transcr_reg_TetR-rel_C_sf"/>
</dbReference>